<keyword evidence="3" id="KW-0645">Protease</keyword>
<evidence type="ECO:0000256" key="3">
    <source>
        <dbReference type="ARBA" id="ARBA00022670"/>
    </source>
</evidence>
<proteinExistence type="inferred from homology"/>
<dbReference type="EMBL" id="FWZT01000001">
    <property type="protein sequence ID" value="SME87905.1"/>
    <property type="molecule type" value="Genomic_DNA"/>
</dbReference>
<sequence>MRISLLIFLVSIQMACGVAEERYHIDEETTPDSNTDDQGGVAFHSSTGWTGSVTFFVEANAPDQIVEASENAAQTWNDAVGYNVLSFGGIAESDRGEELYTSLDDTMTVVYYEESWLDTTGKPSTTLATTVWENAAGSDEIVKGDIILNAEIYAYQDSTVVPDEDDEVESTSYVVDTETVLLHEFGHLLGLDHVTVDEDENSVMHPKTFIGLYMHSRELSEGDAFNIQELYPQP</sequence>
<evidence type="ECO:0000313" key="10">
    <source>
        <dbReference type="EMBL" id="SME87905.1"/>
    </source>
</evidence>
<keyword evidence="8" id="KW-0482">Metalloprotease</keyword>
<dbReference type="GO" id="GO:0005615">
    <property type="term" value="C:extracellular space"/>
    <property type="evidence" value="ECO:0007669"/>
    <property type="project" value="TreeGrafter"/>
</dbReference>
<keyword evidence="4" id="KW-0479">Metal-binding</keyword>
<dbReference type="AlphaFoldDB" id="A0A1Y6B4V4"/>
<dbReference type="SUPFAM" id="SSF55486">
    <property type="entry name" value="Metalloproteases ('zincins'), catalytic domain"/>
    <property type="match status" value="1"/>
</dbReference>
<protein>
    <submittedName>
        <fullName evidence="10">Matrixin</fullName>
    </submittedName>
</protein>
<evidence type="ECO:0000256" key="7">
    <source>
        <dbReference type="ARBA" id="ARBA00022833"/>
    </source>
</evidence>
<evidence type="ECO:0000259" key="9">
    <source>
        <dbReference type="Pfam" id="PF00413"/>
    </source>
</evidence>
<dbReference type="Proteomes" id="UP000192907">
    <property type="component" value="Unassembled WGS sequence"/>
</dbReference>
<dbReference type="RefSeq" id="WP_132314789.1">
    <property type="nucleotide sequence ID" value="NZ_FWZT01000001.1"/>
</dbReference>
<comment type="cofactor">
    <cofactor evidence="1">
        <name>Zn(2+)</name>
        <dbReference type="ChEBI" id="CHEBI:29105"/>
    </cofactor>
</comment>
<evidence type="ECO:0000256" key="8">
    <source>
        <dbReference type="ARBA" id="ARBA00023049"/>
    </source>
</evidence>
<dbReference type="OrthoDB" id="5291147at2"/>
<keyword evidence="6" id="KW-0378">Hydrolase</keyword>
<dbReference type="GO" id="GO:0006508">
    <property type="term" value="P:proteolysis"/>
    <property type="evidence" value="ECO:0007669"/>
    <property type="project" value="UniProtKB-KW"/>
</dbReference>
<dbReference type="Pfam" id="PF00413">
    <property type="entry name" value="Peptidase_M10"/>
    <property type="match status" value="1"/>
</dbReference>
<evidence type="ECO:0000256" key="4">
    <source>
        <dbReference type="ARBA" id="ARBA00022723"/>
    </source>
</evidence>
<dbReference type="GO" id="GO:0030198">
    <property type="term" value="P:extracellular matrix organization"/>
    <property type="evidence" value="ECO:0007669"/>
    <property type="project" value="TreeGrafter"/>
</dbReference>
<dbReference type="GO" id="GO:0030574">
    <property type="term" value="P:collagen catabolic process"/>
    <property type="evidence" value="ECO:0007669"/>
    <property type="project" value="TreeGrafter"/>
</dbReference>
<keyword evidence="5" id="KW-0732">Signal</keyword>
<dbReference type="PANTHER" id="PTHR10201:SF291">
    <property type="entry name" value="MATRIX METALLOPROTEINASE 1, ISOFORM C-RELATED"/>
    <property type="match status" value="1"/>
</dbReference>
<dbReference type="InterPro" id="IPR001818">
    <property type="entry name" value="Pept_M10_metallopeptidase"/>
</dbReference>
<dbReference type="STRING" id="1513793.SAMN06296036_10167"/>
<dbReference type="Gene3D" id="3.40.390.10">
    <property type="entry name" value="Collagenase (Catalytic Domain)"/>
    <property type="match status" value="1"/>
</dbReference>
<evidence type="ECO:0000313" key="11">
    <source>
        <dbReference type="Proteomes" id="UP000192907"/>
    </source>
</evidence>
<evidence type="ECO:0000256" key="2">
    <source>
        <dbReference type="ARBA" id="ARBA00010370"/>
    </source>
</evidence>
<comment type="similarity">
    <text evidence="2">Belongs to the peptidase M10A family.</text>
</comment>
<dbReference type="GO" id="GO:0031012">
    <property type="term" value="C:extracellular matrix"/>
    <property type="evidence" value="ECO:0007669"/>
    <property type="project" value="InterPro"/>
</dbReference>
<organism evidence="10 11">
    <name type="scientific">Pseudobacteriovorax antillogorgiicola</name>
    <dbReference type="NCBI Taxonomy" id="1513793"/>
    <lineage>
        <taxon>Bacteria</taxon>
        <taxon>Pseudomonadati</taxon>
        <taxon>Bdellovibrionota</taxon>
        <taxon>Oligoflexia</taxon>
        <taxon>Oligoflexales</taxon>
        <taxon>Pseudobacteriovoracaceae</taxon>
        <taxon>Pseudobacteriovorax</taxon>
    </lineage>
</organism>
<dbReference type="InterPro" id="IPR024079">
    <property type="entry name" value="MetalloPept_cat_dom_sf"/>
</dbReference>
<evidence type="ECO:0000256" key="1">
    <source>
        <dbReference type="ARBA" id="ARBA00001947"/>
    </source>
</evidence>
<name>A0A1Y6B4V4_9BACT</name>
<dbReference type="PANTHER" id="PTHR10201">
    <property type="entry name" value="MATRIX METALLOPROTEINASE"/>
    <property type="match status" value="1"/>
</dbReference>
<reference evidence="11" key="1">
    <citation type="submission" date="2017-04" db="EMBL/GenBank/DDBJ databases">
        <authorList>
            <person name="Varghese N."/>
            <person name="Submissions S."/>
        </authorList>
    </citation>
    <scope>NUCLEOTIDE SEQUENCE [LARGE SCALE GENOMIC DNA]</scope>
    <source>
        <strain evidence="11">RKEM611</strain>
    </source>
</reference>
<accession>A0A1Y6B4V4</accession>
<evidence type="ECO:0000256" key="6">
    <source>
        <dbReference type="ARBA" id="ARBA00022801"/>
    </source>
</evidence>
<keyword evidence="11" id="KW-1185">Reference proteome</keyword>
<feature type="domain" description="Peptidase M10 metallopeptidase" evidence="9">
    <location>
        <begin position="159"/>
        <end position="231"/>
    </location>
</feature>
<evidence type="ECO:0000256" key="5">
    <source>
        <dbReference type="ARBA" id="ARBA00022729"/>
    </source>
</evidence>
<gene>
    <name evidence="10" type="ORF">SAMN06296036_10167</name>
</gene>
<keyword evidence="7" id="KW-0862">Zinc</keyword>
<dbReference type="GO" id="GO:0004222">
    <property type="term" value="F:metalloendopeptidase activity"/>
    <property type="evidence" value="ECO:0007669"/>
    <property type="project" value="InterPro"/>
</dbReference>
<dbReference type="GO" id="GO:0008270">
    <property type="term" value="F:zinc ion binding"/>
    <property type="evidence" value="ECO:0007669"/>
    <property type="project" value="InterPro"/>
</dbReference>